<evidence type="ECO:0000313" key="2">
    <source>
        <dbReference type="EMBL" id="OIK29042.1"/>
    </source>
</evidence>
<feature type="signal peptide" evidence="1">
    <location>
        <begin position="1"/>
        <end position="25"/>
    </location>
</feature>
<name>A0A1J4Q7N9_9ACTN</name>
<evidence type="ECO:0000256" key="1">
    <source>
        <dbReference type="SAM" id="SignalP"/>
    </source>
</evidence>
<reference evidence="2" key="1">
    <citation type="submission" date="2016-10" db="EMBL/GenBank/DDBJ databases">
        <title>Genome sequence of Streptomyces malaysiense MUSC 136.</title>
        <authorList>
            <person name="Lee L.-H."/>
            <person name="Ser H.-L."/>
        </authorList>
    </citation>
    <scope>NUCLEOTIDE SEQUENCE [LARGE SCALE GENOMIC DNA]</scope>
    <source>
        <strain evidence="2">MUSC 136</strain>
    </source>
</reference>
<gene>
    <name evidence="2" type="ORF">VT52_002950</name>
</gene>
<keyword evidence="1" id="KW-0732">Signal</keyword>
<evidence type="ECO:0000313" key="3">
    <source>
        <dbReference type="Proteomes" id="UP000034838"/>
    </source>
</evidence>
<dbReference type="Proteomes" id="UP000034838">
    <property type="component" value="Unassembled WGS sequence"/>
</dbReference>
<sequence>MNFFRHRPPALLAALSAPVLLLAVAGCSSEDSATVAAPRPDAKTAPLCRSLRAVLPAEVDGRRRADPEPRSAYTAGWGNPAIILRCGIVRPPKMIDPKVAQGQDPDAIAGAVNGVDWLMEKRGDGTWRFTTAGRKAYVQVSLPKKLSGPDHSTQVLEDLAAAVKKAIPTGMASMRG</sequence>
<keyword evidence="3" id="KW-1185">Reference proteome</keyword>
<dbReference type="EMBL" id="LBDA02000006">
    <property type="protein sequence ID" value="OIK29042.1"/>
    <property type="molecule type" value="Genomic_DNA"/>
</dbReference>
<dbReference type="PROSITE" id="PS51257">
    <property type="entry name" value="PROKAR_LIPOPROTEIN"/>
    <property type="match status" value="1"/>
</dbReference>
<comment type="caution">
    <text evidence="2">The sequence shown here is derived from an EMBL/GenBank/DDBJ whole genome shotgun (WGS) entry which is preliminary data.</text>
</comment>
<proteinExistence type="predicted"/>
<dbReference type="AlphaFoldDB" id="A0A1J4Q7N9"/>
<dbReference type="RefSeq" id="WP_046427358.1">
    <property type="nucleotide sequence ID" value="NZ_LBDA02000006.1"/>
</dbReference>
<organism evidence="2 3">
    <name type="scientific">Streptomyces malaysiense</name>
    <dbReference type="NCBI Taxonomy" id="1428626"/>
    <lineage>
        <taxon>Bacteria</taxon>
        <taxon>Bacillati</taxon>
        <taxon>Actinomycetota</taxon>
        <taxon>Actinomycetes</taxon>
        <taxon>Kitasatosporales</taxon>
        <taxon>Streptomycetaceae</taxon>
        <taxon>Streptomyces</taxon>
    </lineage>
</organism>
<dbReference type="OrthoDB" id="3213819at2"/>
<dbReference type="InterPro" id="IPR021903">
    <property type="entry name" value="DUF3515"/>
</dbReference>
<feature type="chain" id="PRO_5038488036" description="DUF3515 domain-containing protein" evidence="1">
    <location>
        <begin position="26"/>
        <end position="176"/>
    </location>
</feature>
<evidence type="ECO:0008006" key="4">
    <source>
        <dbReference type="Google" id="ProtNLM"/>
    </source>
</evidence>
<dbReference type="Pfam" id="PF12028">
    <property type="entry name" value="DUF3515"/>
    <property type="match status" value="1"/>
</dbReference>
<accession>A0A1J4Q7N9</accession>
<protein>
    <recommendedName>
        <fullName evidence="4">DUF3515 domain-containing protein</fullName>
    </recommendedName>
</protein>